<evidence type="ECO:0000259" key="3">
    <source>
        <dbReference type="PROSITE" id="PS50240"/>
    </source>
</evidence>
<dbReference type="PRINTS" id="PR00722">
    <property type="entry name" value="CHYMOTRYPSIN"/>
</dbReference>
<accession>A0A482ZCY2</accession>
<feature type="chain" id="PRO_5019769663" evidence="2">
    <location>
        <begin position="23"/>
        <end position="162"/>
    </location>
</feature>
<dbReference type="InterPro" id="IPR001314">
    <property type="entry name" value="Peptidase_S1A"/>
</dbReference>
<dbReference type="Gene3D" id="2.40.10.10">
    <property type="entry name" value="Trypsin-like serine proteases"/>
    <property type="match status" value="1"/>
</dbReference>
<feature type="domain" description="Peptidase S1" evidence="3">
    <location>
        <begin position="40"/>
        <end position="162"/>
    </location>
</feature>
<organism evidence="4">
    <name type="scientific">Latrodectus hasselti</name>
    <name type="common">Redback spider</name>
    <dbReference type="NCBI Taxonomy" id="256736"/>
    <lineage>
        <taxon>Eukaryota</taxon>
        <taxon>Metazoa</taxon>
        <taxon>Ecdysozoa</taxon>
        <taxon>Arthropoda</taxon>
        <taxon>Chelicerata</taxon>
        <taxon>Arachnida</taxon>
        <taxon>Araneae</taxon>
        <taxon>Araneomorphae</taxon>
        <taxon>Entelegynae</taxon>
        <taxon>Araneoidea</taxon>
        <taxon>Theridiidae</taxon>
        <taxon>Latrodectus</taxon>
    </lineage>
</organism>
<keyword evidence="2" id="KW-0732">Signal</keyword>
<dbReference type="GO" id="GO:0004252">
    <property type="term" value="F:serine-type endopeptidase activity"/>
    <property type="evidence" value="ECO:0007669"/>
    <property type="project" value="InterPro"/>
</dbReference>
<dbReference type="FunFam" id="2.40.10.10:FF:000068">
    <property type="entry name" value="transmembrane protease serine 2"/>
    <property type="match status" value="1"/>
</dbReference>
<dbReference type="PROSITE" id="PS50240">
    <property type="entry name" value="TRYPSIN_DOM"/>
    <property type="match status" value="1"/>
</dbReference>
<dbReference type="GO" id="GO:0006508">
    <property type="term" value="P:proteolysis"/>
    <property type="evidence" value="ECO:0007669"/>
    <property type="project" value="InterPro"/>
</dbReference>
<name>A0A482ZCY2_LATHA</name>
<evidence type="ECO:0000256" key="2">
    <source>
        <dbReference type="SAM" id="SignalP"/>
    </source>
</evidence>
<dbReference type="Pfam" id="PF00089">
    <property type="entry name" value="Trypsin"/>
    <property type="match status" value="1"/>
</dbReference>
<sequence>MYLKVILAFIFIKLIGNKLCLGIPECGVRSANFSSKETRVVGGKGVAIGQYPWVVAIFRTEDCSNFEQICGGTIISERWVVTAGHCVCPRNPEAYRILAGTNHIGKLDVPSRKLYRVSQIFIHPDYSDAYYKNDIALVRTLTSIDISSGEIYINRICLPSVK</sequence>
<keyword evidence="1" id="KW-1015">Disulfide bond</keyword>
<dbReference type="InterPro" id="IPR001254">
    <property type="entry name" value="Trypsin_dom"/>
</dbReference>
<protein>
    <submittedName>
        <fullName evidence="4">U7-Theriditoxin-Lha1a_1</fullName>
    </submittedName>
</protein>
<reference evidence="4" key="1">
    <citation type="submission" date="2017-03" db="EMBL/GenBank/DDBJ databases">
        <authorList>
            <person name="QRISCLOUD D."/>
        </authorList>
    </citation>
    <scope>NUCLEOTIDE SEQUENCE</scope>
</reference>
<dbReference type="SMART" id="SM00020">
    <property type="entry name" value="Tryp_SPc"/>
    <property type="match status" value="1"/>
</dbReference>
<dbReference type="PANTHER" id="PTHR24252:SF7">
    <property type="entry name" value="HYALIN"/>
    <property type="match status" value="1"/>
</dbReference>
<dbReference type="InterPro" id="IPR043504">
    <property type="entry name" value="Peptidase_S1_PA_chymotrypsin"/>
</dbReference>
<dbReference type="SUPFAM" id="SSF50494">
    <property type="entry name" value="Trypsin-like serine proteases"/>
    <property type="match status" value="1"/>
</dbReference>
<dbReference type="EMBL" id="HAGP01000089">
    <property type="protein sequence ID" value="SMD30026.1"/>
    <property type="molecule type" value="Transcribed_RNA"/>
</dbReference>
<reference evidence="4" key="2">
    <citation type="submission" date="2019-04" db="EMBL/GenBank/DDBJ databases">
        <title>Unravelling the molecular evolution of spider venoms.</title>
        <authorList>
            <person name="Pineda S."/>
        </authorList>
    </citation>
    <scope>NUCLEOTIDE SEQUENCE</scope>
</reference>
<dbReference type="PANTHER" id="PTHR24252">
    <property type="entry name" value="ACROSIN-RELATED"/>
    <property type="match status" value="1"/>
</dbReference>
<dbReference type="PROSITE" id="PS00134">
    <property type="entry name" value="TRYPSIN_HIS"/>
    <property type="match status" value="1"/>
</dbReference>
<evidence type="ECO:0000313" key="4">
    <source>
        <dbReference type="EMBL" id="SMD30026.1"/>
    </source>
</evidence>
<evidence type="ECO:0000256" key="1">
    <source>
        <dbReference type="ARBA" id="ARBA00023157"/>
    </source>
</evidence>
<dbReference type="InterPro" id="IPR018114">
    <property type="entry name" value="TRYPSIN_HIS"/>
</dbReference>
<dbReference type="AlphaFoldDB" id="A0A482ZCY2"/>
<proteinExistence type="predicted"/>
<dbReference type="InterPro" id="IPR009003">
    <property type="entry name" value="Peptidase_S1_PA"/>
</dbReference>
<feature type="signal peptide" evidence="2">
    <location>
        <begin position="1"/>
        <end position="22"/>
    </location>
</feature>